<keyword evidence="4" id="KW-0238">DNA-binding</keyword>
<evidence type="ECO:0000256" key="3">
    <source>
        <dbReference type="ARBA" id="ARBA00023015"/>
    </source>
</evidence>
<evidence type="ECO:0000313" key="8">
    <source>
        <dbReference type="EMBL" id="MDL5376832.1"/>
    </source>
</evidence>
<evidence type="ECO:0000256" key="4">
    <source>
        <dbReference type="ARBA" id="ARBA00023125"/>
    </source>
</evidence>
<evidence type="ECO:0000256" key="1">
    <source>
        <dbReference type="ARBA" id="ARBA00001947"/>
    </source>
</evidence>
<evidence type="ECO:0000259" key="7">
    <source>
        <dbReference type="PROSITE" id="PS01124"/>
    </source>
</evidence>
<dbReference type="InterPro" id="IPR009057">
    <property type="entry name" value="Homeodomain-like_sf"/>
</dbReference>
<organism evidence="8 9">
    <name type="scientific">Exiguobacterium mexicanum</name>
    <dbReference type="NCBI Taxonomy" id="340146"/>
    <lineage>
        <taxon>Bacteria</taxon>
        <taxon>Bacillati</taxon>
        <taxon>Bacillota</taxon>
        <taxon>Bacilli</taxon>
        <taxon>Bacillales</taxon>
        <taxon>Bacillales Family XII. Incertae Sedis</taxon>
        <taxon>Exiguobacterium</taxon>
    </lineage>
</organism>
<keyword evidence="2" id="KW-0808">Transferase</keyword>
<dbReference type="EMBL" id="JASWER010000005">
    <property type="protein sequence ID" value="MDL5376832.1"/>
    <property type="molecule type" value="Genomic_DNA"/>
</dbReference>
<dbReference type="PROSITE" id="PS01124">
    <property type="entry name" value="HTH_ARAC_FAMILY_2"/>
    <property type="match status" value="1"/>
</dbReference>
<dbReference type="Pfam" id="PF12833">
    <property type="entry name" value="HTH_18"/>
    <property type="match status" value="1"/>
</dbReference>
<dbReference type="Gene3D" id="3.40.10.10">
    <property type="entry name" value="DNA Methylphosphotriester Repair Domain"/>
    <property type="match status" value="1"/>
</dbReference>
<dbReference type="RefSeq" id="WP_286038355.1">
    <property type="nucleotide sequence ID" value="NZ_CP183077.1"/>
</dbReference>
<dbReference type="InterPro" id="IPR035451">
    <property type="entry name" value="Ada-like_dom_sf"/>
</dbReference>
<gene>
    <name evidence="8" type="ORF">QR695_07405</name>
</gene>
<dbReference type="SUPFAM" id="SSF46689">
    <property type="entry name" value="Homeodomain-like"/>
    <property type="match status" value="2"/>
</dbReference>
<dbReference type="InterPro" id="IPR016220">
    <property type="entry name" value="Me-P-triester_DNA_alkyl-Trfase"/>
</dbReference>
<dbReference type="SUPFAM" id="SSF57884">
    <property type="entry name" value="Ada DNA repair protein, N-terminal domain (N-Ada 10)"/>
    <property type="match status" value="1"/>
</dbReference>
<dbReference type="PANTHER" id="PTHR43280:SF2">
    <property type="entry name" value="HTH-TYPE TRANSCRIPTIONAL REGULATOR EXSA"/>
    <property type="match status" value="1"/>
</dbReference>
<evidence type="ECO:0000313" key="9">
    <source>
        <dbReference type="Proteomes" id="UP001230807"/>
    </source>
</evidence>
<name>A0ABT7MNR7_9BACL</name>
<accession>A0ABT7MNR7</accession>
<dbReference type="SMART" id="SM00342">
    <property type="entry name" value="HTH_ARAC"/>
    <property type="match status" value="1"/>
</dbReference>
<protein>
    <submittedName>
        <fullName evidence="8">Ada metal-binding domain-containing protein</fullName>
    </submittedName>
</protein>
<keyword evidence="9" id="KW-1185">Reference proteome</keyword>
<evidence type="ECO:0000256" key="2">
    <source>
        <dbReference type="ARBA" id="ARBA00022603"/>
    </source>
</evidence>
<evidence type="ECO:0000256" key="5">
    <source>
        <dbReference type="ARBA" id="ARBA00023159"/>
    </source>
</evidence>
<comment type="cofactor">
    <cofactor evidence="1">
        <name>Zn(2+)</name>
        <dbReference type="ChEBI" id="CHEBI:29105"/>
    </cofactor>
</comment>
<keyword evidence="6" id="KW-0804">Transcription</keyword>
<sequence>MLTFEEKWEKVIACDATYDGQFYTAVKTTGIYCRPSCRSRKPKRENVDFYETKAEAESSGFRPCKRCQPEVDRSPASALVHDVTAFVLTHYKRPLKLEEIADHVNLSPFYVERTFTQATGETPRRLLEKIRIDKAAHLLRTTDMSNLAICYEVGFQTPSNFYRVFRRLKGCSPSMYRKEGADEPFIVRDSGHSSI</sequence>
<proteinExistence type="predicted"/>
<feature type="domain" description="HTH araC/xylS-type" evidence="7">
    <location>
        <begin position="81"/>
        <end position="179"/>
    </location>
</feature>
<comment type="caution">
    <text evidence="8">The sequence shown here is derived from an EMBL/GenBank/DDBJ whole genome shotgun (WGS) entry which is preliminary data.</text>
</comment>
<keyword evidence="5" id="KW-0010">Activator</keyword>
<keyword evidence="3" id="KW-0805">Transcription regulation</keyword>
<dbReference type="Gene3D" id="1.10.10.60">
    <property type="entry name" value="Homeodomain-like"/>
    <property type="match status" value="2"/>
</dbReference>
<evidence type="ECO:0000256" key="6">
    <source>
        <dbReference type="ARBA" id="ARBA00023163"/>
    </source>
</evidence>
<dbReference type="Proteomes" id="UP001230807">
    <property type="component" value="Unassembled WGS sequence"/>
</dbReference>
<keyword evidence="2" id="KW-0489">Methyltransferase</keyword>
<reference evidence="8 9" key="1">
    <citation type="submission" date="2023-06" db="EMBL/GenBank/DDBJ databases">
        <title>Influencing factors and mechanism of Cr(VI) reduction by facultative anaerobic Exiguobacterium sp. PY14.</title>
        <authorList>
            <person name="Zou L."/>
        </authorList>
    </citation>
    <scope>NUCLEOTIDE SEQUENCE [LARGE SCALE GENOMIC DNA]</scope>
    <source>
        <strain evidence="8 9">PY14</strain>
    </source>
</reference>
<dbReference type="InterPro" id="IPR018060">
    <property type="entry name" value="HTH_AraC"/>
</dbReference>
<dbReference type="Pfam" id="PF02805">
    <property type="entry name" value="Ada_Zn_binding"/>
    <property type="match status" value="1"/>
</dbReference>
<dbReference type="InterPro" id="IPR004026">
    <property type="entry name" value="Ada_DNA_repair_Zn-bd"/>
</dbReference>
<dbReference type="PIRSF" id="PIRSF000408">
    <property type="entry name" value="Alkyltransferas_AdaA"/>
    <property type="match status" value="1"/>
</dbReference>
<dbReference type="PANTHER" id="PTHR43280">
    <property type="entry name" value="ARAC-FAMILY TRANSCRIPTIONAL REGULATOR"/>
    <property type="match status" value="1"/>
</dbReference>